<organism evidence="2 3">
    <name type="scientific">Colletotrichum asianum</name>
    <dbReference type="NCBI Taxonomy" id="702518"/>
    <lineage>
        <taxon>Eukaryota</taxon>
        <taxon>Fungi</taxon>
        <taxon>Dikarya</taxon>
        <taxon>Ascomycota</taxon>
        <taxon>Pezizomycotina</taxon>
        <taxon>Sordariomycetes</taxon>
        <taxon>Hypocreomycetidae</taxon>
        <taxon>Glomerellales</taxon>
        <taxon>Glomerellaceae</taxon>
        <taxon>Colletotrichum</taxon>
        <taxon>Colletotrichum gloeosporioides species complex</taxon>
    </lineage>
</organism>
<dbReference type="OrthoDB" id="2349272at2759"/>
<dbReference type="AlphaFoldDB" id="A0A8H3WVS9"/>
<name>A0A8H3WVS9_9PEZI</name>
<evidence type="ECO:0000313" key="2">
    <source>
        <dbReference type="EMBL" id="KAF0332462.1"/>
    </source>
</evidence>
<dbReference type="EMBL" id="WOWK01000001">
    <property type="protein sequence ID" value="KAF0332462.1"/>
    <property type="molecule type" value="Genomic_DNA"/>
</dbReference>
<keyword evidence="3" id="KW-1185">Reference proteome</keyword>
<proteinExistence type="predicted"/>
<keyword evidence="1" id="KW-0732">Signal</keyword>
<gene>
    <name evidence="2" type="ORF">GQ607_000478</name>
</gene>
<accession>A0A8H3WVS9</accession>
<evidence type="ECO:0000256" key="1">
    <source>
        <dbReference type="SAM" id="SignalP"/>
    </source>
</evidence>
<dbReference type="Proteomes" id="UP000434172">
    <property type="component" value="Unassembled WGS sequence"/>
</dbReference>
<feature type="signal peptide" evidence="1">
    <location>
        <begin position="1"/>
        <end position="18"/>
    </location>
</feature>
<reference evidence="2 3" key="1">
    <citation type="submission" date="2019-12" db="EMBL/GenBank/DDBJ databases">
        <title>A genome sequence resource for the geographically widespread anthracnose pathogen Colletotrichum asianum.</title>
        <authorList>
            <person name="Meng Y."/>
        </authorList>
    </citation>
    <scope>NUCLEOTIDE SEQUENCE [LARGE SCALE GENOMIC DNA]</scope>
    <source>
        <strain evidence="2 3">ICMP 18580</strain>
    </source>
</reference>
<feature type="chain" id="PRO_5034188288" evidence="1">
    <location>
        <begin position="19"/>
        <end position="219"/>
    </location>
</feature>
<evidence type="ECO:0000313" key="3">
    <source>
        <dbReference type="Proteomes" id="UP000434172"/>
    </source>
</evidence>
<protein>
    <submittedName>
        <fullName evidence="2">Uncharacterized protein</fullName>
    </submittedName>
</protein>
<comment type="caution">
    <text evidence="2">The sequence shown here is derived from an EMBL/GenBank/DDBJ whole genome shotgun (WGS) entry which is preliminary data.</text>
</comment>
<sequence length="219" mass="23462">MVLAKFLPLTLLAGLALASPVAVRNNNATAILLAVAPTSSTCDGAAFPDECATAEHAAQFVPAAMQKYAVYRPGEIAALLSLMAFETGDFKYNRNHYPAPGRPGQGTRNLQMPKYNLLYALSIPELKDKATAIAGSADADGSTLSDDKKNEVLALVMPDEYAWGSAAWYLTTYCDQSTRDELAEGTVRGFTLYMECIGTSGTEDRVAYWTRAKAAFGLA</sequence>